<keyword evidence="3" id="KW-1133">Transmembrane helix</keyword>
<reference evidence="6 7" key="1">
    <citation type="journal article" date="2019" name="Gigascience">
        <title>Whole-genome sequence of the oriental lung fluke Paragonimus westermani.</title>
        <authorList>
            <person name="Oey H."/>
            <person name="Zakrzewski M."/>
            <person name="Narain K."/>
            <person name="Devi K.R."/>
            <person name="Agatsuma T."/>
            <person name="Nawaratna S."/>
            <person name="Gobert G.N."/>
            <person name="Jones M.K."/>
            <person name="Ragan M.A."/>
            <person name="McManus D.P."/>
            <person name="Krause L."/>
        </authorList>
    </citation>
    <scope>NUCLEOTIDE SEQUENCE [LARGE SCALE GENOMIC DNA]</scope>
    <source>
        <strain evidence="6 7">IND2009</strain>
    </source>
</reference>
<organism evidence="6 7">
    <name type="scientific">Paragonimus westermani</name>
    <dbReference type="NCBI Taxonomy" id="34504"/>
    <lineage>
        <taxon>Eukaryota</taxon>
        <taxon>Metazoa</taxon>
        <taxon>Spiralia</taxon>
        <taxon>Lophotrochozoa</taxon>
        <taxon>Platyhelminthes</taxon>
        <taxon>Trematoda</taxon>
        <taxon>Digenea</taxon>
        <taxon>Plagiorchiida</taxon>
        <taxon>Troglotremata</taxon>
        <taxon>Troglotrematidae</taxon>
        <taxon>Paragonimus</taxon>
    </lineage>
</organism>
<feature type="compositionally biased region" description="Polar residues" evidence="2">
    <location>
        <begin position="1"/>
        <end position="15"/>
    </location>
</feature>
<dbReference type="AlphaFoldDB" id="A0A5J4NTV7"/>
<dbReference type="SUPFAM" id="SSF109715">
    <property type="entry name" value="DEK C-terminal domain"/>
    <property type="match status" value="1"/>
</dbReference>
<feature type="compositionally biased region" description="Acidic residues" evidence="2">
    <location>
        <begin position="234"/>
        <end position="245"/>
    </location>
</feature>
<accession>A0A5J4NTV7</accession>
<dbReference type="Pfam" id="PF08766">
    <property type="entry name" value="DEK_C"/>
    <property type="match status" value="1"/>
</dbReference>
<feature type="domain" description="DEK-C" evidence="5">
    <location>
        <begin position="339"/>
        <end position="395"/>
    </location>
</feature>
<evidence type="ECO:0000259" key="4">
    <source>
        <dbReference type="PROSITE" id="PS50800"/>
    </source>
</evidence>
<comment type="similarity">
    <text evidence="1">Belongs to the DIPK family.</text>
</comment>
<feature type="region of interest" description="Disordered" evidence="2">
    <location>
        <begin position="1"/>
        <end position="53"/>
    </location>
</feature>
<feature type="compositionally biased region" description="Polar residues" evidence="2">
    <location>
        <begin position="309"/>
        <end position="319"/>
    </location>
</feature>
<feature type="transmembrane region" description="Helical" evidence="3">
    <location>
        <begin position="433"/>
        <end position="454"/>
    </location>
</feature>
<dbReference type="PROSITE" id="PS50800">
    <property type="entry name" value="SAP"/>
    <property type="match status" value="1"/>
</dbReference>
<dbReference type="PROSITE" id="PS51998">
    <property type="entry name" value="DEK_C"/>
    <property type="match status" value="1"/>
</dbReference>
<dbReference type="SMART" id="SM00513">
    <property type="entry name" value="SAP"/>
    <property type="match status" value="1"/>
</dbReference>
<evidence type="ECO:0000313" key="6">
    <source>
        <dbReference type="EMBL" id="KAA3679013.1"/>
    </source>
</evidence>
<feature type="compositionally biased region" description="Basic residues" evidence="2">
    <location>
        <begin position="214"/>
        <end position="224"/>
    </location>
</feature>
<evidence type="ECO:0000259" key="5">
    <source>
        <dbReference type="PROSITE" id="PS51998"/>
    </source>
</evidence>
<feature type="region of interest" description="Disordered" evidence="2">
    <location>
        <begin position="200"/>
        <end position="340"/>
    </location>
</feature>
<name>A0A5J4NTV7_9TREM</name>
<proteinExistence type="inferred from homology"/>
<gene>
    <name evidence="6" type="ORF">DEA37_0001985</name>
</gene>
<evidence type="ECO:0000256" key="2">
    <source>
        <dbReference type="SAM" id="MobiDB-lite"/>
    </source>
</evidence>
<dbReference type="Gene3D" id="1.10.10.60">
    <property type="entry name" value="Homeodomain-like"/>
    <property type="match status" value="1"/>
</dbReference>
<dbReference type="PANTHER" id="PTHR32073">
    <property type="entry name" value="GH11358P"/>
    <property type="match status" value="1"/>
</dbReference>
<keyword evidence="3" id="KW-0472">Membrane</keyword>
<dbReference type="EMBL" id="QNGE01000877">
    <property type="protein sequence ID" value="KAA3679013.1"/>
    <property type="molecule type" value="Genomic_DNA"/>
</dbReference>
<feature type="compositionally biased region" description="Polar residues" evidence="2">
    <location>
        <begin position="31"/>
        <end position="41"/>
    </location>
</feature>
<evidence type="ECO:0000256" key="1">
    <source>
        <dbReference type="ARBA" id="ARBA00006338"/>
    </source>
</evidence>
<comment type="caution">
    <text evidence="6">The sequence shown here is derived from an EMBL/GenBank/DDBJ whole genome shotgun (WGS) entry which is preliminary data.</text>
</comment>
<keyword evidence="7" id="KW-1185">Reference proteome</keyword>
<dbReference type="Proteomes" id="UP000324629">
    <property type="component" value="Unassembled WGS sequence"/>
</dbReference>
<dbReference type="InterPro" id="IPR014876">
    <property type="entry name" value="DEK_C"/>
</dbReference>
<evidence type="ECO:0000313" key="7">
    <source>
        <dbReference type="Proteomes" id="UP000324629"/>
    </source>
</evidence>
<dbReference type="InterPro" id="IPR020519">
    <property type="entry name" value="DIPK2A/B"/>
</dbReference>
<keyword evidence="3" id="KW-0812">Transmembrane</keyword>
<sequence>MASNLLIQSDSIHTSSMDEEGDEEETRQMDKSISSTNSQLHETGDKRPRKKVQRLSETLNMAHVARAEQRAKIAKEMTASFEAGRGSELGTIPLIDAAIRKTKPINLKPLHLIAFGRFGGAAEVRTNLRRFRGFAFDANSSEYTKKLAHIEQRSTNELREALRILNLEVSGSRQVMAARLMEFLLEPVALKVKYKGEIKKSGRSHKKECDGSKKVAKPKVRKSPSSKTNSSEVSGEEPVQDDSGSEIEGSISSEHQSSSDEEYGRVSKKRGRSLKAGTKVKQPRKRRAAAAELNSADDDQENPIVAKQPSKTLAQSVKQTESDEDVPLASLTGSKKPTPPSDVELKECIISILKVVNLEETSLKVVREQVFSRFAGVDLTGKKDFINTTVKEMNETFEVSRRLPFANEMERETLVGKKHVSQMSHKKCSRSPLVVHLLLTVFGLLVLFGVYSLLRFYVFENSVVDVNILEAEKCPACAGQSICHAFFRGEVRFSGVRRNRLAHKPFNSASFGVPGSMGLYETARKVYLRRIGSPATPEAVDAAVCRRGPQQGLPQASEAAKAKLKCIPHLAIWRWRPTNDPVEGFSGDPVDSPLHRGLVAAPVFTNVSDVELVRAERAWIERVMPTAFSPITRCASDRLFSHLQSNFRERTSFKAETRWLRFDELMFLFNLAIDSQAVLWQAFPRTGSSWPFPTYIGACGRWILQDYHGVPLSQFCGAPFWLRLRILLNILELPDRLERSSSGPRSRFADPTGRETDGYAIYLGNFDLASLFTVDPYTYNVTVANLRHAIVVDTETLNSQGFGVPGEYTVPPSATRVVLDGISQHNCEGESESGDAGGTTPPCVSREHADALCTHVQSDHNFWAVCTSLVHGSRSVSACRDFLNDIPNELRAILERCVNRTDSAIRRELVNQAKHIVLKLIQSHPEPRGL</sequence>
<dbReference type="InterPro" id="IPR003034">
    <property type="entry name" value="SAP_dom"/>
</dbReference>
<protein>
    <submittedName>
        <fullName evidence="6">Uncharacterized protein</fullName>
    </submittedName>
</protein>
<feature type="compositionally biased region" description="Low complexity" evidence="2">
    <location>
        <begin position="246"/>
        <end position="256"/>
    </location>
</feature>
<evidence type="ECO:0000256" key="3">
    <source>
        <dbReference type="SAM" id="Phobius"/>
    </source>
</evidence>
<feature type="domain" description="SAP" evidence="4">
    <location>
        <begin position="150"/>
        <end position="184"/>
    </location>
</feature>
<dbReference type="PANTHER" id="PTHR32073:SF7">
    <property type="entry name" value="GH11358P"/>
    <property type="match status" value="1"/>
</dbReference>